<reference evidence="19" key="2">
    <citation type="submission" date="2025-09" db="UniProtKB">
        <authorList>
            <consortium name="Ensembl"/>
        </authorList>
    </citation>
    <scope>IDENTIFICATION</scope>
</reference>
<dbReference type="InterPro" id="IPR001315">
    <property type="entry name" value="CARD"/>
</dbReference>
<dbReference type="InterPro" id="IPR041267">
    <property type="entry name" value="NLRP_HD2"/>
</dbReference>
<evidence type="ECO:0000256" key="9">
    <source>
        <dbReference type="ARBA" id="ARBA00022741"/>
    </source>
</evidence>
<evidence type="ECO:0000256" key="8">
    <source>
        <dbReference type="ARBA" id="ARBA00022737"/>
    </source>
</evidence>
<comment type="subcellular location">
    <subcellularLocation>
        <location evidence="1">Basolateral cell membrane</location>
    </subcellularLocation>
    <subcellularLocation>
        <location evidence="2">Cell membrane</location>
        <topology evidence="2">Lipid-anchor</topology>
    </subcellularLocation>
    <subcellularLocation>
        <location evidence="3">Cytoplasm</location>
    </subcellularLocation>
</comment>
<dbReference type="Gene3D" id="3.40.50.300">
    <property type="entry name" value="P-loop containing nucleotide triphosphate hydrolases"/>
    <property type="match status" value="1"/>
</dbReference>
<evidence type="ECO:0000256" key="5">
    <source>
        <dbReference type="ARBA" id="ARBA00022490"/>
    </source>
</evidence>
<feature type="domain" description="NACHT" evidence="18">
    <location>
        <begin position="201"/>
        <end position="340"/>
    </location>
</feature>
<evidence type="ECO:0000313" key="20">
    <source>
        <dbReference type="Proteomes" id="UP000694409"/>
    </source>
</evidence>
<keyword evidence="4" id="KW-1003">Cell membrane</keyword>
<dbReference type="InterPro" id="IPR011029">
    <property type="entry name" value="DEATH-like_dom_sf"/>
</dbReference>
<dbReference type="SMART" id="SM00368">
    <property type="entry name" value="LRR_RI"/>
    <property type="match status" value="5"/>
</dbReference>
<dbReference type="Ensembl" id="ENSSCAT00000001515.1">
    <property type="protein sequence ID" value="ENSSCAP00000001327.1"/>
    <property type="gene ID" value="ENSSCAG00000001101.1"/>
</dbReference>
<dbReference type="FunFam" id="1.10.533.10:FF:000047">
    <property type="entry name" value="Nucleotide-binding oligomerization domain-containing protein 1"/>
    <property type="match status" value="1"/>
</dbReference>
<dbReference type="GeneTree" id="ENSGT00940000157845"/>
<keyword evidence="8" id="KW-0677">Repeat</keyword>
<dbReference type="PANTHER" id="PTHR24106">
    <property type="entry name" value="NACHT, LRR AND CARD DOMAINS-CONTAINING"/>
    <property type="match status" value="1"/>
</dbReference>
<dbReference type="GO" id="GO:0016323">
    <property type="term" value="C:basolateral plasma membrane"/>
    <property type="evidence" value="ECO:0007669"/>
    <property type="project" value="UniProtKB-SubCell"/>
</dbReference>
<evidence type="ECO:0000256" key="6">
    <source>
        <dbReference type="ARBA" id="ARBA00022588"/>
    </source>
</evidence>
<dbReference type="GO" id="GO:0005524">
    <property type="term" value="F:ATP binding"/>
    <property type="evidence" value="ECO:0007669"/>
    <property type="project" value="UniProtKB-KW"/>
</dbReference>
<dbReference type="AlphaFoldDB" id="A0A8C9KSB6"/>
<keyword evidence="5" id="KW-0963">Cytoplasm</keyword>
<keyword evidence="7" id="KW-0433">Leucine-rich repeat</keyword>
<evidence type="ECO:0000256" key="1">
    <source>
        <dbReference type="ARBA" id="ARBA00004187"/>
    </source>
</evidence>
<sequence>MEGQLCANVDISVKSPPGASPQSFIALLKVHRELLVSRIRNTQCLIDNLIKNDYFSTEDAEIVVQFPTQADKVRKILDLVQSKGEEVSEYFVYVLQKVTDAYYELQPWLDEIGYEPSENICSKPVVNTDPVSRYCQKLRHELGRDSKFFMLYAQKEEVLLEEIYSNSIMELVSFTNESLGHVGRLEALFDDAVGLINEDGETVYVYGDAGIGKSILLQKIQSLWARKELNIGAKFFFRFRCRMFSCFKEDEAICLKDLLFKYNCYPDQDPAEVFHHILQFPHTVLFTFDGFDEIYSSFDLSSVPEVCSPNEPIHPLALLVSLLRGKLLKGSKKILTARTGTEIQKNIIRKKVVLRGFSRNNLKEYTAMFFKDEQQRALVSNQLEANPNLCSLCSVPLFCWIIFKCFEHFHSSQWFDGHELPDSSVTLTDVFLLMIEVHLNRSVKTNLLKSNIRSQAEVFKSRKESLLALGKMAYKGMENSSFIFEQEEVSLANISEDDLQLGFLRTVKGYSGCDSQATYEFLHLTLQSFFTALFLVMEEKVGTKELLEFFNECSSMETAQPTCLRIPWLKKQLAGEDPFQNKEHCNFTNMFLCGLLSGSRQKLFRHLVSPAVLKRKRKTLITYLGESMKSRLKGYTRSRLKSYNQVQMQPNFVWMLRCLYETQSEKVGRMAARRMHANYIKLAYCNACSADCSAISFLLHHFQKHLALDLDNNNINDYGIKQLQPCFSKLAVIRLSVNQVTDHGVRILYEELSKYQIVSFLGLYNNQITDVGAKYVAKLIEECSSLEYVKIGANKITSEGGKCLAQAIQKSKTMFEIGLTKNELDDEAAMSFAEMLKVNKKLVHLWLIQNQITAKGVKCLSEALKENTTIQEICLNGNLISQEEAKAFENEERIICF</sequence>
<accession>A0A8C9KSB6</accession>
<dbReference type="GO" id="GO:0005737">
    <property type="term" value="C:cytoplasm"/>
    <property type="evidence" value="ECO:0007669"/>
    <property type="project" value="UniProtKB-SubCell"/>
</dbReference>
<proteinExistence type="inferred from homology"/>
<organism evidence="19 20">
    <name type="scientific">Serinus canaria</name>
    <name type="common">Island canary</name>
    <name type="synonym">Fringilla canaria</name>
    <dbReference type="NCBI Taxonomy" id="9135"/>
    <lineage>
        <taxon>Eukaryota</taxon>
        <taxon>Metazoa</taxon>
        <taxon>Chordata</taxon>
        <taxon>Craniata</taxon>
        <taxon>Vertebrata</taxon>
        <taxon>Euteleostomi</taxon>
        <taxon>Archelosauria</taxon>
        <taxon>Archosauria</taxon>
        <taxon>Dinosauria</taxon>
        <taxon>Saurischia</taxon>
        <taxon>Theropoda</taxon>
        <taxon>Coelurosauria</taxon>
        <taxon>Aves</taxon>
        <taxon>Neognathae</taxon>
        <taxon>Neoaves</taxon>
        <taxon>Telluraves</taxon>
        <taxon>Australaves</taxon>
        <taxon>Passeriformes</taxon>
        <taxon>Passeroidea</taxon>
        <taxon>Fringillidae</taxon>
        <taxon>Carduelinae</taxon>
        <taxon>Serinus</taxon>
    </lineage>
</organism>
<keyword evidence="9" id="KW-0547">Nucleotide-binding</keyword>
<keyword evidence="10" id="KW-0067">ATP-binding</keyword>
<keyword evidence="11" id="KW-0832">Ubl conjugation</keyword>
<evidence type="ECO:0000256" key="12">
    <source>
        <dbReference type="ARBA" id="ARBA00022859"/>
    </source>
</evidence>
<reference evidence="19" key="1">
    <citation type="submission" date="2025-08" db="UniProtKB">
        <authorList>
            <consortium name="Ensembl"/>
        </authorList>
    </citation>
    <scope>IDENTIFICATION</scope>
</reference>
<evidence type="ECO:0000256" key="11">
    <source>
        <dbReference type="ARBA" id="ARBA00022843"/>
    </source>
</evidence>
<dbReference type="Pfam" id="PF05729">
    <property type="entry name" value="NACHT"/>
    <property type="match status" value="1"/>
</dbReference>
<dbReference type="GO" id="GO:0045087">
    <property type="term" value="P:innate immune response"/>
    <property type="evidence" value="ECO:0007669"/>
    <property type="project" value="UniProtKB-KW"/>
</dbReference>
<dbReference type="GO" id="GO:0042981">
    <property type="term" value="P:regulation of apoptotic process"/>
    <property type="evidence" value="ECO:0007669"/>
    <property type="project" value="InterPro"/>
</dbReference>
<dbReference type="Pfam" id="PF00619">
    <property type="entry name" value="CARD"/>
    <property type="match status" value="1"/>
</dbReference>
<dbReference type="Gene3D" id="3.80.10.10">
    <property type="entry name" value="Ribonuclease Inhibitor"/>
    <property type="match status" value="1"/>
</dbReference>
<evidence type="ECO:0000256" key="10">
    <source>
        <dbReference type="ARBA" id="ARBA00022840"/>
    </source>
</evidence>
<dbReference type="SUPFAM" id="SSF52047">
    <property type="entry name" value="RNI-like"/>
    <property type="match status" value="1"/>
</dbReference>
<comment type="similarity">
    <text evidence="16">Belongs to the NOD1-NOD2 family.</text>
</comment>
<dbReference type="PROSITE" id="PS50209">
    <property type="entry name" value="CARD"/>
    <property type="match status" value="1"/>
</dbReference>
<dbReference type="InterPro" id="IPR032675">
    <property type="entry name" value="LRR_dom_sf"/>
</dbReference>
<evidence type="ECO:0000259" key="18">
    <source>
        <dbReference type="PROSITE" id="PS50837"/>
    </source>
</evidence>
<evidence type="ECO:0000256" key="15">
    <source>
        <dbReference type="ARBA" id="ARBA00023288"/>
    </source>
</evidence>
<evidence type="ECO:0000256" key="7">
    <source>
        <dbReference type="ARBA" id="ARBA00022614"/>
    </source>
</evidence>
<dbReference type="CDD" id="cd08324">
    <property type="entry name" value="CARD_NOD1_CARD4"/>
    <property type="match status" value="1"/>
</dbReference>
<keyword evidence="13" id="KW-0472">Membrane</keyword>
<evidence type="ECO:0000256" key="4">
    <source>
        <dbReference type="ARBA" id="ARBA00022475"/>
    </source>
</evidence>
<protein>
    <submittedName>
        <fullName evidence="19">Nucleotide binding oligomerization domain containing 1</fullName>
    </submittedName>
</protein>
<feature type="domain" description="CARD" evidence="17">
    <location>
        <begin position="20"/>
        <end position="97"/>
    </location>
</feature>
<keyword evidence="12" id="KW-0391">Immunity</keyword>
<dbReference type="SUPFAM" id="SSF47986">
    <property type="entry name" value="DEATH domain"/>
    <property type="match status" value="1"/>
</dbReference>
<dbReference type="InterPro" id="IPR001611">
    <property type="entry name" value="Leu-rich_rpt"/>
</dbReference>
<dbReference type="InterPro" id="IPR027417">
    <property type="entry name" value="P-loop_NTPase"/>
</dbReference>
<evidence type="ECO:0000256" key="3">
    <source>
        <dbReference type="ARBA" id="ARBA00004496"/>
    </source>
</evidence>
<gene>
    <name evidence="19" type="primary">NOD1</name>
</gene>
<keyword evidence="20" id="KW-1185">Reference proteome</keyword>
<dbReference type="InterPro" id="IPR041075">
    <property type="entry name" value="NOD1/2_WH"/>
</dbReference>
<keyword evidence="6" id="KW-0399">Innate immunity</keyword>
<dbReference type="Gene3D" id="1.10.533.10">
    <property type="entry name" value="Death Domain, Fas"/>
    <property type="match status" value="1"/>
</dbReference>
<evidence type="ECO:0000256" key="14">
    <source>
        <dbReference type="ARBA" id="ARBA00023139"/>
    </source>
</evidence>
<evidence type="ECO:0000256" key="2">
    <source>
        <dbReference type="ARBA" id="ARBA00004193"/>
    </source>
</evidence>
<dbReference type="Pfam" id="PF17779">
    <property type="entry name" value="WHD_NOD2"/>
    <property type="match status" value="1"/>
</dbReference>
<name>A0A8C9KSB6_SERCA</name>
<evidence type="ECO:0000256" key="13">
    <source>
        <dbReference type="ARBA" id="ARBA00023136"/>
    </source>
</evidence>
<dbReference type="Proteomes" id="UP000694409">
    <property type="component" value="Unassembled WGS sequence"/>
</dbReference>
<evidence type="ECO:0000256" key="16">
    <source>
        <dbReference type="ARBA" id="ARBA00038296"/>
    </source>
</evidence>
<evidence type="ECO:0000313" key="19">
    <source>
        <dbReference type="Ensembl" id="ENSSCAP00000001327.1"/>
    </source>
</evidence>
<dbReference type="FunFam" id="3.40.50.300:FF:001074">
    <property type="entry name" value="Nucleotide binding oligomerization domain containing 1"/>
    <property type="match status" value="1"/>
</dbReference>
<dbReference type="Pfam" id="PF13516">
    <property type="entry name" value="LRR_6"/>
    <property type="match status" value="1"/>
</dbReference>
<dbReference type="InterPro" id="IPR051261">
    <property type="entry name" value="NLR"/>
</dbReference>
<evidence type="ECO:0000259" key="17">
    <source>
        <dbReference type="PROSITE" id="PS50209"/>
    </source>
</evidence>
<dbReference type="PROSITE" id="PS50837">
    <property type="entry name" value="NACHT"/>
    <property type="match status" value="1"/>
</dbReference>
<keyword evidence="15" id="KW-0449">Lipoprotein</keyword>
<keyword evidence="14" id="KW-0564">Palmitate</keyword>
<dbReference type="Pfam" id="PF17776">
    <property type="entry name" value="NLRC4_HD2"/>
    <property type="match status" value="1"/>
</dbReference>
<dbReference type="InterPro" id="IPR007111">
    <property type="entry name" value="NACHT_NTPase"/>
</dbReference>